<dbReference type="SUPFAM" id="SSF52743">
    <property type="entry name" value="Subtilisin-like"/>
    <property type="match status" value="1"/>
</dbReference>
<organism evidence="2 3">
    <name type="scientific">Bosea caraganae</name>
    <dbReference type="NCBI Taxonomy" id="2763117"/>
    <lineage>
        <taxon>Bacteria</taxon>
        <taxon>Pseudomonadati</taxon>
        <taxon>Pseudomonadota</taxon>
        <taxon>Alphaproteobacteria</taxon>
        <taxon>Hyphomicrobiales</taxon>
        <taxon>Boseaceae</taxon>
        <taxon>Bosea</taxon>
    </lineage>
</organism>
<evidence type="ECO:0000313" key="3">
    <source>
        <dbReference type="Proteomes" id="UP000255207"/>
    </source>
</evidence>
<reference evidence="3" key="1">
    <citation type="submission" date="2018-07" db="EMBL/GenBank/DDBJ databases">
        <authorList>
            <person name="Safronova V.I."/>
            <person name="Chirak E.R."/>
            <person name="Sazanova A.L."/>
        </authorList>
    </citation>
    <scope>NUCLEOTIDE SEQUENCE [LARGE SCALE GENOMIC DNA]</scope>
    <source>
        <strain evidence="3">RCAM04685</strain>
    </source>
</reference>
<comment type="caution">
    <text evidence="2">The sequence shown here is derived from an EMBL/GenBank/DDBJ whole genome shotgun (WGS) entry which is preliminary data.</text>
</comment>
<name>A0A370L168_9HYPH</name>
<dbReference type="GO" id="GO:0004252">
    <property type="term" value="F:serine-type endopeptidase activity"/>
    <property type="evidence" value="ECO:0007669"/>
    <property type="project" value="InterPro"/>
</dbReference>
<sequence length="825" mass="91058">MPTRFDLPHIDIAAFRSSSPYAGSGSPNGGSAVRIRGEHGRRLQNELNVAFAAADAAMPSDDRLEPPEGTFLEVELRRGTKADILERKTDGVRPGAVKPDDQRTVALYVPDHARSALERILEDYTNGPLSVVARQPPMKSFVEPIEAFRRARLETFWTDDPEALPKNPSDQIWWALWCWKNSEAKIDEVCERLGVRAANGDRRLYFPEAVVIPVLATRADIELILFATGAIAELRRASDSPVFFTDEVRDSQHEWSEDLATRVIWPPSTAPAVCLLDTGVNRAHMLIEPALANGDMHVIDRDWGTDDHDGMGHGTAMAGLALHGDLTAQLGDQSERVLQHRLESVKVLPPDGFEANDPHSYGVLTQAAISLPEITAPERARVFCMAVTNKDVSGSMATTWSAAIDQAAAGTMIGDDASSPKRLFVVSTGNIAPEIEFRRIRSQDMYPVEDPAQAWNALTVGGYTDLINVNDAGYEDWRPFCAAGQLSPYSRTSVAWPQGRAPFKPEIVLEAGNRAVSPSGNEVLTVDSLSLLSTGRDVDRQPLVPFQATSAATAQAGRLAAQLSAAHPDYWPETIRALIIHSAEWTQPMLAAFATAGGKKDNYELVRRFGYGVPSLERAAASSRNHLALISQSPIQPFRLQGSRKFNECHYYDLPLPRQTLEELGNEPVEMKVTLSYFIDPNPGLSANVDPQRYQSHGLRFDLRRKNESISNFQKRVNASEREDPRVAPRTEPDDNRWLLGPQSISAGSLHCDIWSGPAIELLGRDKLCIKPVNGWWRTRASAEYCNKATRYALIVTMKTRNVDIDLYTPIAASVDIRNAIPIEV</sequence>
<dbReference type="OrthoDB" id="9768989at2"/>
<dbReference type="GO" id="GO:0006508">
    <property type="term" value="P:proteolysis"/>
    <property type="evidence" value="ECO:0007669"/>
    <property type="project" value="InterPro"/>
</dbReference>
<protein>
    <submittedName>
        <fullName evidence="2">Peptidase S8 family protein</fullName>
    </submittedName>
</protein>
<feature type="domain" description="Peptidase S8/S53" evidence="1">
    <location>
        <begin position="271"/>
        <end position="612"/>
    </location>
</feature>
<dbReference type="CDD" id="cd04847">
    <property type="entry name" value="Peptidases_S8_Subtilisin_like_2"/>
    <property type="match status" value="1"/>
</dbReference>
<dbReference type="Pfam" id="PF00082">
    <property type="entry name" value="Peptidase_S8"/>
    <property type="match status" value="1"/>
</dbReference>
<dbReference type="InterPro" id="IPR000209">
    <property type="entry name" value="Peptidase_S8/S53_dom"/>
</dbReference>
<dbReference type="Gene3D" id="3.40.50.200">
    <property type="entry name" value="Peptidase S8/S53 domain"/>
    <property type="match status" value="1"/>
</dbReference>
<accession>A0A370L168</accession>
<evidence type="ECO:0000313" key="2">
    <source>
        <dbReference type="EMBL" id="RDJ21065.1"/>
    </source>
</evidence>
<proteinExistence type="predicted"/>
<dbReference type="Proteomes" id="UP000255207">
    <property type="component" value="Unassembled WGS sequence"/>
</dbReference>
<dbReference type="AlphaFoldDB" id="A0A370L168"/>
<evidence type="ECO:0000259" key="1">
    <source>
        <dbReference type="Pfam" id="PF00082"/>
    </source>
</evidence>
<dbReference type="InterPro" id="IPR034074">
    <property type="entry name" value="Y4bN_pept_dom"/>
</dbReference>
<keyword evidence="3" id="KW-1185">Reference proteome</keyword>
<dbReference type="InterPro" id="IPR036852">
    <property type="entry name" value="Peptidase_S8/S53_dom_sf"/>
</dbReference>
<gene>
    <name evidence="2" type="ORF">DWE98_22340</name>
</gene>
<dbReference type="EMBL" id="QQTP01000014">
    <property type="protein sequence ID" value="RDJ21065.1"/>
    <property type="molecule type" value="Genomic_DNA"/>
</dbReference>